<keyword evidence="1" id="KW-0694">RNA-binding</keyword>
<dbReference type="Pfam" id="PF00076">
    <property type="entry name" value="RRM_1"/>
    <property type="match status" value="1"/>
</dbReference>
<organism evidence="4 6">
    <name type="scientific">Didymodactylos carnosus</name>
    <dbReference type="NCBI Taxonomy" id="1234261"/>
    <lineage>
        <taxon>Eukaryota</taxon>
        <taxon>Metazoa</taxon>
        <taxon>Spiralia</taxon>
        <taxon>Gnathifera</taxon>
        <taxon>Rotifera</taxon>
        <taxon>Eurotatoria</taxon>
        <taxon>Bdelloidea</taxon>
        <taxon>Philodinida</taxon>
        <taxon>Philodinidae</taxon>
        <taxon>Didymodactylos</taxon>
    </lineage>
</organism>
<accession>A0A8S2CTI4</accession>
<feature type="coiled-coil region" evidence="2">
    <location>
        <begin position="288"/>
        <end position="347"/>
    </location>
</feature>
<evidence type="ECO:0000256" key="2">
    <source>
        <dbReference type="SAM" id="Coils"/>
    </source>
</evidence>
<dbReference type="GO" id="GO:0003723">
    <property type="term" value="F:RNA binding"/>
    <property type="evidence" value="ECO:0007669"/>
    <property type="project" value="UniProtKB-UniRule"/>
</dbReference>
<comment type="caution">
    <text evidence="4">The sequence shown here is derived from an EMBL/GenBank/DDBJ whole genome shotgun (WGS) entry which is preliminary data.</text>
</comment>
<protein>
    <recommendedName>
        <fullName evidence="3">RRM domain-containing protein</fullName>
    </recommendedName>
</protein>
<evidence type="ECO:0000313" key="5">
    <source>
        <dbReference type="EMBL" id="CAF3504177.1"/>
    </source>
</evidence>
<dbReference type="PANTHER" id="PTHR48035">
    <property type="entry name" value="HETEROGENEOUS NUCLEAR RIBONUCLEOPROTEIN 1"/>
    <property type="match status" value="1"/>
</dbReference>
<feature type="domain" description="RRM" evidence="3">
    <location>
        <begin position="16"/>
        <end position="85"/>
    </location>
</feature>
<dbReference type="Proteomes" id="UP000677228">
    <property type="component" value="Unassembled WGS sequence"/>
</dbReference>
<dbReference type="EMBL" id="CAJNOK010000101">
    <property type="protein sequence ID" value="CAF0729328.1"/>
    <property type="molecule type" value="Genomic_DNA"/>
</dbReference>
<dbReference type="Gene3D" id="3.30.70.330">
    <property type="match status" value="2"/>
</dbReference>
<name>A0A8S2CTI4_9BILA</name>
<reference evidence="4" key="1">
    <citation type="submission" date="2021-02" db="EMBL/GenBank/DDBJ databases">
        <authorList>
            <person name="Nowell W R."/>
        </authorList>
    </citation>
    <scope>NUCLEOTIDE SEQUENCE</scope>
</reference>
<dbReference type="InterPro" id="IPR000504">
    <property type="entry name" value="RRM_dom"/>
</dbReference>
<keyword evidence="2" id="KW-0175">Coiled coil</keyword>
<dbReference type="PANTHER" id="PTHR48035:SF2">
    <property type="entry name" value="RNA-BINDING REGION RNP-1 DOMAIN-CONTAINING PROTEIN"/>
    <property type="match status" value="1"/>
</dbReference>
<dbReference type="Proteomes" id="UP000682733">
    <property type="component" value="Unassembled WGS sequence"/>
</dbReference>
<proteinExistence type="predicted"/>
<dbReference type="AlphaFoldDB" id="A0A8S2CTI4"/>
<gene>
    <name evidence="4" type="ORF">OVA965_LOCUS682</name>
    <name evidence="5" type="ORF">TMI583_LOCUS682</name>
</gene>
<dbReference type="EMBL" id="CAJOBA010000101">
    <property type="protein sequence ID" value="CAF3504177.1"/>
    <property type="molecule type" value="Genomic_DNA"/>
</dbReference>
<evidence type="ECO:0000313" key="6">
    <source>
        <dbReference type="Proteomes" id="UP000677228"/>
    </source>
</evidence>
<evidence type="ECO:0000313" key="4">
    <source>
        <dbReference type="EMBL" id="CAF0729328.1"/>
    </source>
</evidence>
<evidence type="ECO:0000259" key="3">
    <source>
        <dbReference type="PROSITE" id="PS50102"/>
    </source>
</evidence>
<sequence length="353" mass="41707">MSIIALNRPRFDRIYTEICIGNVNDSIDEQVLLNHFEQYGSIINYNFLGGYVFITFESAEDVDKVMNNRPHNINGCNLYVKRALPYDIDHPKERYDTTRDLMVVVDDDEYKNNSLLEEMKKYFLNYGHVYGCKFVNEKNVLYVLVEFADYDVVDRIILDKPHYLIKKQLNVKKCIVTNKKVMKFNVKDSTMLSNNDLHHTRNNDITPLLTFGDAIDDDDDENLTPITSLSEQDLEAEILRLKDVIKSLNDDFGLKRLKLEEECCEKLKILNDSSSETINVHNKLEQGHKKLQECYVMAKNENEELNELYIETEFENFNIRSEYERMLKEQRIKYKLLEQQYNELLKEIEDDDN</sequence>
<dbReference type="SUPFAM" id="SSF54928">
    <property type="entry name" value="RNA-binding domain, RBD"/>
    <property type="match status" value="2"/>
</dbReference>
<dbReference type="InterPro" id="IPR053260">
    <property type="entry name" value="hnRNP"/>
</dbReference>
<dbReference type="PROSITE" id="PS50102">
    <property type="entry name" value="RRM"/>
    <property type="match status" value="1"/>
</dbReference>
<dbReference type="InterPro" id="IPR012677">
    <property type="entry name" value="Nucleotide-bd_a/b_plait_sf"/>
</dbReference>
<dbReference type="InterPro" id="IPR035979">
    <property type="entry name" value="RBD_domain_sf"/>
</dbReference>
<dbReference type="SMART" id="SM00360">
    <property type="entry name" value="RRM"/>
    <property type="match status" value="1"/>
</dbReference>
<evidence type="ECO:0000256" key="1">
    <source>
        <dbReference type="PROSITE-ProRule" id="PRU00176"/>
    </source>
</evidence>